<organism evidence="1 2">
    <name type="scientific">Smallanthus sonchifolius</name>
    <dbReference type="NCBI Taxonomy" id="185202"/>
    <lineage>
        <taxon>Eukaryota</taxon>
        <taxon>Viridiplantae</taxon>
        <taxon>Streptophyta</taxon>
        <taxon>Embryophyta</taxon>
        <taxon>Tracheophyta</taxon>
        <taxon>Spermatophyta</taxon>
        <taxon>Magnoliopsida</taxon>
        <taxon>eudicotyledons</taxon>
        <taxon>Gunneridae</taxon>
        <taxon>Pentapetalae</taxon>
        <taxon>asterids</taxon>
        <taxon>campanulids</taxon>
        <taxon>Asterales</taxon>
        <taxon>Asteraceae</taxon>
        <taxon>Asteroideae</taxon>
        <taxon>Heliantheae alliance</taxon>
        <taxon>Millerieae</taxon>
        <taxon>Smallanthus</taxon>
    </lineage>
</organism>
<accession>A0ACB9FT16</accession>
<evidence type="ECO:0000313" key="2">
    <source>
        <dbReference type="Proteomes" id="UP001056120"/>
    </source>
</evidence>
<keyword evidence="2" id="KW-1185">Reference proteome</keyword>
<evidence type="ECO:0000313" key="1">
    <source>
        <dbReference type="EMBL" id="KAI3774289.1"/>
    </source>
</evidence>
<name>A0ACB9FT16_9ASTR</name>
<sequence>MKKVSFPFPFHKNANEAEAKIPAGSLTSAVAVHEAEVEASSKDKGKRPMTEEDEERLLKEKKEKEERSRRREEEEMLDDLKVKIPTASQIQEDEALALQLQEQFNKEEEEREKNKKEETKFRITDSELAKEMREEWIEALISHGEDADYLEKLSNKEIYRAFMGQQEGRGERLGKKGSKKREINQEDEKKQKKPKPSPSYTTSSIQQPSTLNPRPPSSPPTKSKSFHPAPPHQQPSKKKTKPTIIPEDSREIIVWFYNSQDKWFEVFRGKEELKSSVYKSVDEVMQLPDSDLRKMMKLGEAHKPENEGGRHLLLVIKHHFNPSKDVIIDAKPLQTHSPFTSWSFKADTNKFILIDVKRQKMICSSKAIFKMPSKDIKTLSELPLNNPSQDPRGYEVERIVCNMEKLKQQKQ</sequence>
<reference evidence="2" key="1">
    <citation type="journal article" date="2022" name="Mol. Ecol. Resour.">
        <title>The genomes of chicory, endive, great burdock and yacon provide insights into Asteraceae palaeo-polyploidization history and plant inulin production.</title>
        <authorList>
            <person name="Fan W."/>
            <person name="Wang S."/>
            <person name="Wang H."/>
            <person name="Wang A."/>
            <person name="Jiang F."/>
            <person name="Liu H."/>
            <person name="Zhao H."/>
            <person name="Xu D."/>
            <person name="Zhang Y."/>
        </authorList>
    </citation>
    <scope>NUCLEOTIDE SEQUENCE [LARGE SCALE GENOMIC DNA]</scope>
    <source>
        <strain evidence="2">cv. Yunnan</strain>
    </source>
</reference>
<comment type="caution">
    <text evidence="1">The sequence shown here is derived from an EMBL/GenBank/DDBJ whole genome shotgun (WGS) entry which is preliminary data.</text>
</comment>
<dbReference type="Proteomes" id="UP001056120">
    <property type="component" value="Linkage Group LG16"/>
</dbReference>
<proteinExistence type="predicted"/>
<protein>
    <submittedName>
        <fullName evidence="1">Uncharacterized protein</fullName>
    </submittedName>
</protein>
<gene>
    <name evidence="1" type="ORF">L1987_48838</name>
</gene>
<dbReference type="EMBL" id="CM042033">
    <property type="protein sequence ID" value="KAI3774289.1"/>
    <property type="molecule type" value="Genomic_DNA"/>
</dbReference>
<reference evidence="1 2" key="2">
    <citation type="journal article" date="2022" name="Mol. Ecol. Resour.">
        <title>The genomes of chicory, endive, great burdock and yacon provide insights into Asteraceae paleo-polyploidization history and plant inulin production.</title>
        <authorList>
            <person name="Fan W."/>
            <person name="Wang S."/>
            <person name="Wang H."/>
            <person name="Wang A."/>
            <person name="Jiang F."/>
            <person name="Liu H."/>
            <person name="Zhao H."/>
            <person name="Xu D."/>
            <person name="Zhang Y."/>
        </authorList>
    </citation>
    <scope>NUCLEOTIDE SEQUENCE [LARGE SCALE GENOMIC DNA]</scope>
    <source>
        <strain evidence="2">cv. Yunnan</strain>
        <tissue evidence="1">Leaves</tissue>
    </source>
</reference>